<feature type="transmembrane region" description="Helical" evidence="7">
    <location>
        <begin position="238"/>
        <end position="261"/>
    </location>
</feature>
<dbReference type="EMBL" id="CADIKC010000001">
    <property type="protein sequence ID" value="CAB3647534.1"/>
    <property type="molecule type" value="Genomic_DNA"/>
</dbReference>
<dbReference type="PROSITE" id="PS00217">
    <property type="entry name" value="SUGAR_TRANSPORT_2"/>
    <property type="match status" value="1"/>
</dbReference>
<feature type="transmembrane region" description="Helical" evidence="7">
    <location>
        <begin position="112"/>
        <end position="130"/>
    </location>
</feature>
<dbReference type="CDD" id="cd17369">
    <property type="entry name" value="MFS_ShiA_like"/>
    <property type="match status" value="1"/>
</dbReference>
<evidence type="ECO:0000256" key="1">
    <source>
        <dbReference type="ARBA" id="ARBA00004651"/>
    </source>
</evidence>
<keyword evidence="6 7" id="KW-0472">Membrane</keyword>
<dbReference type="GO" id="GO:0005886">
    <property type="term" value="C:plasma membrane"/>
    <property type="evidence" value="ECO:0007669"/>
    <property type="project" value="UniProtKB-SubCell"/>
</dbReference>
<feature type="transmembrane region" description="Helical" evidence="7">
    <location>
        <begin position="304"/>
        <end position="323"/>
    </location>
</feature>
<keyword evidence="2" id="KW-0813">Transport</keyword>
<feature type="transmembrane region" description="Helical" evidence="7">
    <location>
        <begin position="397"/>
        <end position="417"/>
    </location>
</feature>
<dbReference type="PROSITE" id="PS50850">
    <property type="entry name" value="MFS"/>
    <property type="match status" value="1"/>
</dbReference>
<dbReference type="Proteomes" id="UP000494255">
    <property type="component" value="Unassembled WGS sequence"/>
</dbReference>
<evidence type="ECO:0000256" key="5">
    <source>
        <dbReference type="ARBA" id="ARBA00022989"/>
    </source>
</evidence>
<evidence type="ECO:0000256" key="6">
    <source>
        <dbReference type="ARBA" id="ARBA00023136"/>
    </source>
</evidence>
<keyword evidence="10" id="KW-1185">Reference proteome</keyword>
<dbReference type="InterPro" id="IPR011701">
    <property type="entry name" value="MFS"/>
</dbReference>
<dbReference type="Gene3D" id="1.20.1250.20">
    <property type="entry name" value="MFS general substrate transporter like domains"/>
    <property type="match status" value="2"/>
</dbReference>
<evidence type="ECO:0000256" key="3">
    <source>
        <dbReference type="ARBA" id="ARBA00022475"/>
    </source>
</evidence>
<feature type="transmembrane region" description="Helical" evidence="7">
    <location>
        <begin position="53"/>
        <end position="73"/>
    </location>
</feature>
<keyword evidence="5 7" id="KW-1133">Transmembrane helix</keyword>
<dbReference type="GO" id="GO:0022857">
    <property type="term" value="F:transmembrane transporter activity"/>
    <property type="evidence" value="ECO:0007669"/>
    <property type="project" value="InterPro"/>
</dbReference>
<dbReference type="SUPFAM" id="SSF103473">
    <property type="entry name" value="MFS general substrate transporter"/>
    <property type="match status" value="1"/>
</dbReference>
<evidence type="ECO:0000313" key="9">
    <source>
        <dbReference type="EMBL" id="CAB3647534.1"/>
    </source>
</evidence>
<feature type="transmembrane region" description="Helical" evidence="7">
    <location>
        <begin position="151"/>
        <end position="172"/>
    </location>
</feature>
<dbReference type="InterPro" id="IPR020846">
    <property type="entry name" value="MFS_dom"/>
</dbReference>
<evidence type="ECO:0000259" key="8">
    <source>
        <dbReference type="PROSITE" id="PS50850"/>
    </source>
</evidence>
<dbReference type="GeneID" id="97039531"/>
<dbReference type="PANTHER" id="PTHR43045">
    <property type="entry name" value="SHIKIMATE TRANSPORTER"/>
    <property type="match status" value="1"/>
</dbReference>
<feature type="transmembrane region" description="Helical" evidence="7">
    <location>
        <begin position="369"/>
        <end position="391"/>
    </location>
</feature>
<dbReference type="RefSeq" id="WP_175049206.1">
    <property type="nucleotide sequence ID" value="NZ_CADIKC010000001.1"/>
</dbReference>
<feature type="domain" description="Major facilitator superfamily (MFS) profile" evidence="8">
    <location>
        <begin position="12"/>
        <end position="422"/>
    </location>
</feature>
<dbReference type="InterPro" id="IPR036259">
    <property type="entry name" value="MFS_trans_sf"/>
</dbReference>
<comment type="subcellular location">
    <subcellularLocation>
        <location evidence="1">Cell membrane</location>
        <topology evidence="1">Multi-pass membrane protein</topology>
    </subcellularLocation>
</comment>
<sequence>MSPSPRKHRPYVFISAFLGTAIEQYDFLLYGTASALVFSKIFFPTLDPLAGTIASLGTYAAGYFARGAGALICGHFGDRFGRKTLLLSTLLVMGIASTLVGCLPTYAEIGIWAPILLTLLRIFQGFAIGGEQSGATVLGVESAPAGRRGLYGSWSNSGSYGGALLSTGALLLMSRLPEADFLAWGWRIPFLFSAVLVVIGLIGRARLPETREFEQMRATQTVARFPLADLLRNHRREIAIVFMARLGEITWSIFVLLFSVAYMTVHLGLPRQVVLVAIMAGAALAVFMVPLFAALSDRIGRKPIYLAGLVACALYVWPYFNLLNTRDPALVKLAIVIAIGLIHPLMYGPQGGFFADMFDVKVRFSGVSIGAIGAVIGGGMSPVICSALLAARNGDPLWVACYVAASSLIAAGFVLLAPRSGSVSIAVPEPAAQSQVGQS</sequence>
<dbReference type="PANTHER" id="PTHR43045:SF1">
    <property type="entry name" value="SHIKIMATE TRANSPORTER"/>
    <property type="match status" value="1"/>
</dbReference>
<dbReference type="Pfam" id="PF07690">
    <property type="entry name" value="MFS_1"/>
    <property type="match status" value="1"/>
</dbReference>
<feature type="transmembrane region" description="Helical" evidence="7">
    <location>
        <begin position="184"/>
        <end position="207"/>
    </location>
</feature>
<reference evidence="9 10" key="1">
    <citation type="submission" date="2020-04" db="EMBL/GenBank/DDBJ databases">
        <authorList>
            <person name="De Canck E."/>
        </authorList>
    </citation>
    <scope>NUCLEOTIDE SEQUENCE [LARGE SCALE GENOMIC DNA]</scope>
    <source>
        <strain evidence="9 10">LMG 24238</strain>
    </source>
</reference>
<feature type="transmembrane region" description="Helical" evidence="7">
    <location>
        <begin position="273"/>
        <end position="292"/>
    </location>
</feature>
<dbReference type="InterPro" id="IPR005829">
    <property type="entry name" value="Sugar_transporter_CS"/>
</dbReference>
<proteinExistence type="predicted"/>
<gene>
    <name evidence="9" type="primary">abaF_2</name>
    <name evidence="9" type="ORF">LMG24238_00877</name>
</gene>
<feature type="transmembrane region" description="Helical" evidence="7">
    <location>
        <begin position="85"/>
        <end position="106"/>
    </location>
</feature>
<protein>
    <submittedName>
        <fullName evidence="9">Fosfomycin resistance protein AbaF</fullName>
    </submittedName>
</protein>
<organism evidence="9 10">
    <name type="scientific">Paraburkholderia sediminicola</name>
    <dbReference type="NCBI Taxonomy" id="458836"/>
    <lineage>
        <taxon>Bacteria</taxon>
        <taxon>Pseudomonadati</taxon>
        <taxon>Pseudomonadota</taxon>
        <taxon>Betaproteobacteria</taxon>
        <taxon>Burkholderiales</taxon>
        <taxon>Burkholderiaceae</taxon>
        <taxon>Paraburkholderia</taxon>
    </lineage>
</organism>
<evidence type="ECO:0000313" key="10">
    <source>
        <dbReference type="Proteomes" id="UP000494255"/>
    </source>
</evidence>
<feature type="transmembrane region" description="Helical" evidence="7">
    <location>
        <begin position="12"/>
        <end position="33"/>
    </location>
</feature>
<evidence type="ECO:0000256" key="2">
    <source>
        <dbReference type="ARBA" id="ARBA00022448"/>
    </source>
</evidence>
<keyword evidence="3" id="KW-1003">Cell membrane</keyword>
<evidence type="ECO:0000256" key="7">
    <source>
        <dbReference type="SAM" id="Phobius"/>
    </source>
</evidence>
<feature type="transmembrane region" description="Helical" evidence="7">
    <location>
        <begin position="329"/>
        <end position="348"/>
    </location>
</feature>
<name>A0A6J4ZYD9_9BURK</name>
<dbReference type="AlphaFoldDB" id="A0A6J4ZYD9"/>
<accession>A0A6J4ZYD9</accession>
<keyword evidence="4 7" id="KW-0812">Transmembrane</keyword>
<evidence type="ECO:0000256" key="4">
    <source>
        <dbReference type="ARBA" id="ARBA00022692"/>
    </source>
</evidence>